<dbReference type="Proteomes" id="UP000887561">
    <property type="component" value="Unplaced"/>
</dbReference>
<sequence length="110" mass="12844">MKFLELVIHLESYIGQKIQWSVNIDAVYLCKLLQYSYKHGYGPCNNVTGIRCHSRFLDDLNGENRSRFEASKRIYTIYSETDEIVGFKDCDGKYVSEIKGQDHTLKVRIE</sequence>
<organism evidence="1 2">
    <name type="scientific">Meloidogyne javanica</name>
    <name type="common">Root-knot nematode worm</name>
    <dbReference type="NCBI Taxonomy" id="6303"/>
    <lineage>
        <taxon>Eukaryota</taxon>
        <taxon>Metazoa</taxon>
        <taxon>Ecdysozoa</taxon>
        <taxon>Nematoda</taxon>
        <taxon>Chromadorea</taxon>
        <taxon>Rhabditida</taxon>
        <taxon>Tylenchina</taxon>
        <taxon>Tylenchomorpha</taxon>
        <taxon>Tylenchoidea</taxon>
        <taxon>Meloidogynidae</taxon>
        <taxon>Meloidogyninae</taxon>
        <taxon>Meloidogyne</taxon>
        <taxon>Meloidogyne incognita group</taxon>
    </lineage>
</organism>
<dbReference type="AlphaFoldDB" id="A0A915M0Y7"/>
<protein>
    <submittedName>
        <fullName evidence="2">Uncharacterized protein</fullName>
    </submittedName>
</protein>
<accession>A0A915M0Y7</accession>
<dbReference type="Pfam" id="PF01674">
    <property type="entry name" value="Lipase_2"/>
    <property type="match status" value="1"/>
</dbReference>
<dbReference type="GO" id="GO:0016042">
    <property type="term" value="P:lipid catabolic process"/>
    <property type="evidence" value="ECO:0007669"/>
    <property type="project" value="InterPro"/>
</dbReference>
<reference evidence="2" key="1">
    <citation type="submission" date="2022-11" db="UniProtKB">
        <authorList>
            <consortium name="WormBaseParasite"/>
        </authorList>
    </citation>
    <scope>IDENTIFICATION</scope>
</reference>
<evidence type="ECO:0000313" key="1">
    <source>
        <dbReference type="Proteomes" id="UP000887561"/>
    </source>
</evidence>
<proteinExistence type="predicted"/>
<evidence type="ECO:0000313" key="2">
    <source>
        <dbReference type="WBParaSite" id="scaffold2620_cov149.g5154"/>
    </source>
</evidence>
<dbReference type="InterPro" id="IPR002918">
    <property type="entry name" value="Lipase_EstA/Esterase_EstB"/>
</dbReference>
<dbReference type="WBParaSite" id="scaffold2620_cov149.g5154">
    <property type="protein sequence ID" value="scaffold2620_cov149.g5154"/>
    <property type="gene ID" value="scaffold2620_cov149.g5154"/>
</dbReference>
<name>A0A915M0Y7_MELJA</name>
<dbReference type="GO" id="GO:0016787">
    <property type="term" value="F:hydrolase activity"/>
    <property type="evidence" value="ECO:0007669"/>
    <property type="project" value="InterPro"/>
</dbReference>
<keyword evidence="1" id="KW-1185">Reference proteome</keyword>